<evidence type="ECO:0000313" key="3">
    <source>
        <dbReference type="Proteomes" id="UP000265520"/>
    </source>
</evidence>
<keyword evidence="3" id="KW-1185">Reference proteome</keyword>
<sequence>PHETQWQKHHKKPYHQPPRHGDRTYPPARRYTPLKNAKVHVLHEILAAELATLPPARDKDARMGLNTNAWCAYHRWKGHDTEKCFRLRDLIEELIKSGHLRKFLEDATQGQIVVPKQPKYPPKDHPDDDRGTGKARIAVNTIAGGFSEGGET</sequence>
<feature type="region of interest" description="Disordered" evidence="1">
    <location>
        <begin position="1"/>
        <end position="30"/>
    </location>
</feature>
<protein>
    <recommendedName>
        <fullName evidence="4">Gag-pol polyprotein</fullName>
    </recommendedName>
</protein>
<feature type="compositionally biased region" description="Basic and acidic residues" evidence="1">
    <location>
        <begin position="121"/>
        <end position="132"/>
    </location>
</feature>
<dbReference type="EMBL" id="LXQA010191265">
    <property type="protein sequence ID" value="MCI31928.1"/>
    <property type="molecule type" value="Genomic_DNA"/>
</dbReference>
<organism evidence="2 3">
    <name type="scientific">Trifolium medium</name>
    <dbReference type="NCBI Taxonomy" id="97028"/>
    <lineage>
        <taxon>Eukaryota</taxon>
        <taxon>Viridiplantae</taxon>
        <taxon>Streptophyta</taxon>
        <taxon>Embryophyta</taxon>
        <taxon>Tracheophyta</taxon>
        <taxon>Spermatophyta</taxon>
        <taxon>Magnoliopsida</taxon>
        <taxon>eudicotyledons</taxon>
        <taxon>Gunneridae</taxon>
        <taxon>Pentapetalae</taxon>
        <taxon>rosids</taxon>
        <taxon>fabids</taxon>
        <taxon>Fabales</taxon>
        <taxon>Fabaceae</taxon>
        <taxon>Papilionoideae</taxon>
        <taxon>50 kb inversion clade</taxon>
        <taxon>NPAAA clade</taxon>
        <taxon>Hologalegina</taxon>
        <taxon>IRL clade</taxon>
        <taxon>Trifolieae</taxon>
        <taxon>Trifolium</taxon>
    </lineage>
</organism>
<dbReference type="AlphaFoldDB" id="A0A392R5N9"/>
<dbReference type="Proteomes" id="UP000265520">
    <property type="component" value="Unassembled WGS sequence"/>
</dbReference>
<reference evidence="2 3" key="1">
    <citation type="journal article" date="2018" name="Front. Plant Sci.">
        <title>Red Clover (Trifolium pratense) and Zigzag Clover (T. medium) - A Picture of Genomic Similarities and Differences.</title>
        <authorList>
            <person name="Dluhosova J."/>
            <person name="Istvanek J."/>
            <person name="Nedelnik J."/>
            <person name="Repkova J."/>
        </authorList>
    </citation>
    <scope>NUCLEOTIDE SEQUENCE [LARGE SCALE GENOMIC DNA]</scope>
    <source>
        <strain evidence="3">cv. 10/8</strain>
        <tissue evidence="2">Leaf</tissue>
    </source>
</reference>
<evidence type="ECO:0000313" key="2">
    <source>
        <dbReference type="EMBL" id="MCI31928.1"/>
    </source>
</evidence>
<feature type="region of interest" description="Disordered" evidence="1">
    <location>
        <begin position="112"/>
        <end position="135"/>
    </location>
</feature>
<accession>A0A392R5N9</accession>
<feature type="non-terminal residue" evidence="2">
    <location>
        <position position="152"/>
    </location>
</feature>
<feature type="non-terminal residue" evidence="2">
    <location>
        <position position="1"/>
    </location>
</feature>
<evidence type="ECO:0008006" key="4">
    <source>
        <dbReference type="Google" id="ProtNLM"/>
    </source>
</evidence>
<comment type="caution">
    <text evidence="2">The sequence shown here is derived from an EMBL/GenBank/DDBJ whole genome shotgun (WGS) entry which is preliminary data.</text>
</comment>
<proteinExistence type="predicted"/>
<name>A0A392R5N9_9FABA</name>
<evidence type="ECO:0000256" key="1">
    <source>
        <dbReference type="SAM" id="MobiDB-lite"/>
    </source>
</evidence>
<feature type="compositionally biased region" description="Basic residues" evidence="1">
    <location>
        <begin position="7"/>
        <end position="18"/>
    </location>
</feature>